<evidence type="ECO:0000313" key="2">
    <source>
        <dbReference type="Proteomes" id="UP001056120"/>
    </source>
</evidence>
<protein>
    <submittedName>
        <fullName evidence="1">Uncharacterized protein</fullName>
    </submittedName>
</protein>
<dbReference type="EMBL" id="CM042038">
    <property type="protein sequence ID" value="KAI3733111.1"/>
    <property type="molecule type" value="Genomic_DNA"/>
</dbReference>
<proteinExistence type="predicted"/>
<accession>A0ACB9CFM2</accession>
<organism evidence="1 2">
    <name type="scientific">Smallanthus sonchifolius</name>
    <dbReference type="NCBI Taxonomy" id="185202"/>
    <lineage>
        <taxon>Eukaryota</taxon>
        <taxon>Viridiplantae</taxon>
        <taxon>Streptophyta</taxon>
        <taxon>Embryophyta</taxon>
        <taxon>Tracheophyta</taxon>
        <taxon>Spermatophyta</taxon>
        <taxon>Magnoliopsida</taxon>
        <taxon>eudicotyledons</taxon>
        <taxon>Gunneridae</taxon>
        <taxon>Pentapetalae</taxon>
        <taxon>asterids</taxon>
        <taxon>campanulids</taxon>
        <taxon>Asterales</taxon>
        <taxon>Asteraceae</taxon>
        <taxon>Asteroideae</taxon>
        <taxon>Heliantheae alliance</taxon>
        <taxon>Millerieae</taxon>
        <taxon>Smallanthus</taxon>
    </lineage>
</organism>
<reference evidence="2" key="1">
    <citation type="journal article" date="2022" name="Mol. Ecol. Resour.">
        <title>The genomes of chicory, endive, great burdock and yacon provide insights into Asteraceae palaeo-polyploidization history and plant inulin production.</title>
        <authorList>
            <person name="Fan W."/>
            <person name="Wang S."/>
            <person name="Wang H."/>
            <person name="Wang A."/>
            <person name="Jiang F."/>
            <person name="Liu H."/>
            <person name="Zhao H."/>
            <person name="Xu D."/>
            <person name="Zhang Y."/>
        </authorList>
    </citation>
    <scope>NUCLEOTIDE SEQUENCE [LARGE SCALE GENOMIC DNA]</scope>
    <source>
        <strain evidence="2">cv. Yunnan</strain>
    </source>
</reference>
<comment type="caution">
    <text evidence="1">The sequence shown here is derived from an EMBL/GenBank/DDBJ whole genome shotgun (WGS) entry which is preliminary data.</text>
</comment>
<evidence type="ECO:0000313" key="1">
    <source>
        <dbReference type="EMBL" id="KAI3733111.1"/>
    </source>
</evidence>
<name>A0ACB9CFM2_9ASTR</name>
<reference evidence="1 2" key="2">
    <citation type="journal article" date="2022" name="Mol. Ecol. Resour.">
        <title>The genomes of chicory, endive, great burdock and yacon provide insights into Asteraceae paleo-polyploidization history and plant inulin production.</title>
        <authorList>
            <person name="Fan W."/>
            <person name="Wang S."/>
            <person name="Wang H."/>
            <person name="Wang A."/>
            <person name="Jiang F."/>
            <person name="Liu H."/>
            <person name="Zhao H."/>
            <person name="Xu D."/>
            <person name="Zhang Y."/>
        </authorList>
    </citation>
    <scope>NUCLEOTIDE SEQUENCE [LARGE SCALE GENOMIC DNA]</scope>
    <source>
        <strain evidence="2">cv. Yunnan</strain>
        <tissue evidence="1">Leaves</tissue>
    </source>
</reference>
<gene>
    <name evidence="1" type="ORF">L1987_64329</name>
</gene>
<sequence length="107" mass="12249">MKETFKMDKLAQLYVNENITLHGMPLSIVSDRDSRFTSRFLQSFQKALGTQLNLSTAYHPQTDGQSERTIQTLEDMLRACVMDLGGSWDDHLPLMEFSCNNSYHTSI</sequence>
<keyword evidence="2" id="KW-1185">Reference proteome</keyword>
<dbReference type="Proteomes" id="UP001056120">
    <property type="component" value="Linkage Group LG21"/>
</dbReference>